<protein>
    <submittedName>
        <fullName evidence="2">SusF/SusE family outer membrane protein</fullName>
    </submittedName>
</protein>
<dbReference type="Gene3D" id="2.60.40.3620">
    <property type="match status" value="3"/>
</dbReference>
<dbReference type="Proteomes" id="UP001597468">
    <property type="component" value="Unassembled WGS sequence"/>
</dbReference>
<comment type="caution">
    <text evidence="2">The sequence shown here is derived from an EMBL/GenBank/DDBJ whole genome shotgun (WGS) entry which is preliminary data.</text>
</comment>
<feature type="domain" description="SusE outer membrane protein" evidence="1">
    <location>
        <begin position="42"/>
        <end position="137"/>
    </location>
</feature>
<gene>
    <name evidence="2" type="ORF">ACFSTG_15100</name>
</gene>
<proteinExistence type="predicted"/>
<dbReference type="InterPro" id="IPR025970">
    <property type="entry name" value="SusE"/>
</dbReference>
<evidence type="ECO:0000259" key="1">
    <source>
        <dbReference type="Pfam" id="PF14292"/>
    </source>
</evidence>
<dbReference type="RefSeq" id="WP_380755132.1">
    <property type="nucleotide sequence ID" value="NZ_JBHULT010000013.1"/>
</dbReference>
<name>A0ABW5J2R2_9FLAO</name>
<accession>A0ABW5J2R2</accession>
<evidence type="ECO:0000313" key="2">
    <source>
        <dbReference type="EMBL" id="MFD2519235.1"/>
    </source>
</evidence>
<keyword evidence="3" id="KW-1185">Reference proteome</keyword>
<sequence>MNSILNLKRFYAISLALVLGMMIGSCDTDELDDPSLENVDNELILNVSDENLELEERFIGNELGFTWSSGTNRGTGAAIKYTLEIDLAGSDFSDPLISLVEGEKNRYFASIDHGTLNHRLLNSRLDAGTVYDLEARLTAEVTDPAVEDQVSTKAFSVATYKPVSSRLFIVGDATPNGWDISNATELSGAGQRGVFVYEGKLTEGNFKFPVSRNDCWCQDFYTKDPDNDGVIVYNEGGSGEDVQWTISEEGNYRLRVDLINKTIDIAPVEDAPFSELFIVGEATESGLNIDAPAAFTQSELDPFVFNYEGNFAPGEFKIFAGPMGDWCGEWYRPQVDDKALENGDVIQAAGCEPDHTWLVTEETAGRYRISLNTATNTIRFNRINLHIVGNAGPNDWNINNPAPMEYVNGDFVYTGPLKAGELKFSKYQGDWCDGEWINAEENGQAITNTEFITTFGCEGPDNKWKLSADDAGDYEIRINLDTETMTVTAL</sequence>
<evidence type="ECO:0000313" key="3">
    <source>
        <dbReference type="Proteomes" id="UP001597468"/>
    </source>
</evidence>
<dbReference type="Pfam" id="PF14292">
    <property type="entry name" value="SusE"/>
    <property type="match status" value="1"/>
</dbReference>
<organism evidence="2 3">
    <name type="scientific">Salinimicrobium flavum</name>
    <dbReference type="NCBI Taxonomy" id="1737065"/>
    <lineage>
        <taxon>Bacteria</taxon>
        <taxon>Pseudomonadati</taxon>
        <taxon>Bacteroidota</taxon>
        <taxon>Flavobacteriia</taxon>
        <taxon>Flavobacteriales</taxon>
        <taxon>Flavobacteriaceae</taxon>
        <taxon>Salinimicrobium</taxon>
    </lineage>
</organism>
<reference evidence="3" key="1">
    <citation type="journal article" date="2019" name="Int. J. Syst. Evol. Microbiol.">
        <title>The Global Catalogue of Microorganisms (GCM) 10K type strain sequencing project: providing services to taxonomists for standard genome sequencing and annotation.</title>
        <authorList>
            <consortium name="The Broad Institute Genomics Platform"/>
            <consortium name="The Broad Institute Genome Sequencing Center for Infectious Disease"/>
            <person name="Wu L."/>
            <person name="Ma J."/>
        </authorList>
    </citation>
    <scope>NUCLEOTIDE SEQUENCE [LARGE SCALE GENOMIC DNA]</scope>
    <source>
        <strain evidence="3">KCTC 42585</strain>
    </source>
</reference>
<dbReference type="EMBL" id="JBHULT010000013">
    <property type="protein sequence ID" value="MFD2519235.1"/>
    <property type="molecule type" value="Genomic_DNA"/>
</dbReference>